<feature type="signal peptide" evidence="3">
    <location>
        <begin position="1"/>
        <end position="24"/>
    </location>
</feature>
<feature type="region of interest" description="Disordered" evidence="1">
    <location>
        <begin position="278"/>
        <end position="314"/>
    </location>
</feature>
<feature type="compositionally biased region" description="Basic and acidic residues" evidence="1">
    <location>
        <begin position="288"/>
        <end position="300"/>
    </location>
</feature>
<evidence type="ECO:0000313" key="5">
    <source>
        <dbReference type="Proteomes" id="UP000823941"/>
    </source>
</evidence>
<feature type="transmembrane region" description="Helical" evidence="2">
    <location>
        <begin position="244"/>
        <end position="269"/>
    </location>
</feature>
<feature type="compositionally biased region" description="Basic and acidic residues" evidence="1">
    <location>
        <begin position="678"/>
        <end position="687"/>
    </location>
</feature>
<dbReference type="Proteomes" id="UP000823941">
    <property type="component" value="Chromosome 8"/>
</dbReference>
<evidence type="ECO:0000313" key="4">
    <source>
        <dbReference type="EMBL" id="KAG7308355.1"/>
    </source>
</evidence>
<dbReference type="EMBL" id="JAHIBW010000008">
    <property type="protein sequence ID" value="KAG7308355.1"/>
    <property type="molecule type" value="Genomic_DNA"/>
</dbReference>
<evidence type="ECO:0000256" key="2">
    <source>
        <dbReference type="SAM" id="Phobius"/>
    </source>
</evidence>
<evidence type="ECO:0000256" key="1">
    <source>
        <dbReference type="SAM" id="MobiDB-lite"/>
    </source>
</evidence>
<sequence length="687" mass="75784">MTNVKIKLMFFVLNALLTADFVHARPYNSSNTDQIYFNNTTGENYSIPVEVDSDTLVVANDDQTQEQQNKNSKTAMDSMVNAEQGRDELILSKKQQKEPAKAPEIPKEDAVALEKQLNISSPLLEEIIDSETGREETLTDIMFRPELEGPRFEFLISGKINDTGNSSVIRIGDNELGKFDKNTSEVIKKSDYVELVAVGKNSKISENKSAYNLLNITGHEVENDLDPDPNFLSVFAGYTDLQTLFLACAATLLPLLAILFATLCVRCLIRRLCPRSCRSSVSTDSESSDQKADNNQRKSVDASTNTADRTLETDCDAPAANGSIITMTLKNNHLIVETEERSDITRNGRETKMKYSPDNDGIFVVEVQQSAVYRSSSKSLNSPAHDPQISTNQALIHRVPEERDNKIVKTLSIDEGSERSSDRFEKGKGLALSNTGLSISDLSMSSIGSHNASYSYGSQVGYEQGPFGYPVYAGYDVPKEYIGDGIIHDHSREPLIAKTPTDPDKPVVTAAIFKQDSIIGSDALQGPGYCIEGSSDGPLLSDVQAREVSLQHIHDQMEKKLENGTDHHEVEKVESPKKQLCRADSLPMRLENEKPPEPVMDKAVPMDTITEDETAMNNAILKGKRASLPIIRTEMYESVKDVLIPTGSPKFEKFANEVSPSDTYADNPPPMITITEEESPKHENGSS</sequence>
<keyword evidence="5" id="KW-1185">Reference proteome</keyword>
<proteinExistence type="predicted"/>
<comment type="caution">
    <text evidence="4">The sequence shown here is derived from an EMBL/GenBank/DDBJ whole genome shotgun (WGS) entry which is preliminary data.</text>
</comment>
<name>A0ABQ7QTH7_PLUXY</name>
<keyword evidence="2" id="KW-0812">Transmembrane</keyword>
<keyword evidence="2" id="KW-0472">Membrane</keyword>
<feature type="chain" id="PRO_5045561835" evidence="3">
    <location>
        <begin position="25"/>
        <end position="687"/>
    </location>
</feature>
<organism evidence="4 5">
    <name type="scientific">Plutella xylostella</name>
    <name type="common">Diamondback moth</name>
    <name type="synonym">Plutella maculipennis</name>
    <dbReference type="NCBI Taxonomy" id="51655"/>
    <lineage>
        <taxon>Eukaryota</taxon>
        <taxon>Metazoa</taxon>
        <taxon>Ecdysozoa</taxon>
        <taxon>Arthropoda</taxon>
        <taxon>Hexapoda</taxon>
        <taxon>Insecta</taxon>
        <taxon>Pterygota</taxon>
        <taxon>Neoptera</taxon>
        <taxon>Endopterygota</taxon>
        <taxon>Lepidoptera</taxon>
        <taxon>Glossata</taxon>
        <taxon>Ditrysia</taxon>
        <taxon>Yponomeutoidea</taxon>
        <taxon>Plutellidae</taxon>
        <taxon>Plutella</taxon>
    </lineage>
</organism>
<gene>
    <name evidence="4" type="ORF">JYU34_005554</name>
</gene>
<evidence type="ECO:0000256" key="3">
    <source>
        <dbReference type="SAM" id="SignalP"/>
    </source>
</evidence>
<protein>
    <submittedName>
        <fullName evidence="4">Uncharacterized protein</fullName>
    </submittedName>
</protein>
<accession>A0ABQ7QTH7</accession>
<reference evidence="4 5" key="1">
    <citation type="submission" date="2021-06" db="EMBL/GenBank/DDBJ databases">
        <title>A haploid diamondback moth (Plutella xylostella L.) genome assembly resolves 31 chromosomes and identifies a diamide resistance mutation.</title>
        <authorList>
            <person name="Ward C.M."/>
            <person name="Perry K.D."/>
            <person name="Baker G."/>
            <person name="Powis K."/>
            <person name="Heckel D.G."/>
            <person name="Baxter S.W."/>
        </authorList>
    </citation>
    <scope>NUCLEOTIDE SEQUENCE [LARGE SCALE GENOMIC DNA]</scope>
    <source>
        <strain evidence="4 5">LV</strain>
        <tissue evidence="4">Single pupa</tissue>
    </source>
</reference>
<keyword evidence="3" id="KW-0732">Signal</keyword>
<feature type="region of interest" description="Disordered" evidence="1">
    <location>
        <begin position="657"/>
        <end position="687"/>
    </location>
</feature>
<keyword evidence="2" id="KW-1133">Transmembrane helix</keyword>